<dbReference type="AlphaFoldDB" id="A0A0D3K5M9"/>
<evidence type="ECO:0000313" key="2">
    <source>
        <dbReference type="EnsemblProtists" id="EOD31064"/>
    </source>
</evidence>
<dbReference type="eggNOG" id="KOG2634">
    <property type="taxonomic scope" value="Eukaryota"/>
</dbReference>
<dbReference type="Pfam" id="PF17184">
    <property type="entry name" value="Rit1_C"/>
    <property type="match status" value="1"/>
</dbReference>
<dbReference type="EnsemblProtists" id="EOD31064">
    <property type="protein sequence ID" value="EOD31064"/>
    <property type="gene ID" value="EMIHUDRAFT_449651"/>
</dbReference>
<dbReference type="PANTHER" id="PTHR31811">
    <property type="entry name" value="TRNA A64-2'-O-RIBOSYLPHOSPHATE TRANSFERASE"/>
    <property type="match status" value="1"/>
</dbReference>
<dbReference type="GO" id="GO:0005737">
    <property type="term" value="C:cytoplasm"/>
    <property type="evidence" value="ECO:0007669"/>
    <property type="project" value="TreeGrafter"/>
</dbReference>
<proteinExistence type="predicted"/>
<dbReference type="GO" id="GO:0019988">
    <property type="term" value="P:charged-tRNA amino acid modification"/>
    <property type="evidence" value="ECO:0007669"/>
    <property type="project" value="InterPro"/>
</dbReference>
<sequence length="253" mass="26855">MFDDATLSISRVLRTLHKERRADRIAHLRSIDHDANFVAGAHAALGKPALLANLRCGVWYVDQALSAGNCYFKSTDGHAGGWAFSLSRINMQVALAASAHGGAMVVDSTRSGKRFPDSLSKTVPIWCCVVNRACAELSADRRADWDTDLHLPPWVPPSEASQIEARIGGWVAALRRPAMAAVLAGFARALDAPLRPGWLCPPPPPDGGCAVAAAATEGAVAAERSSYTYVQGAADDEENWARGLRGVALFAVG</sequence>
<name>A0A0D3K5M9_EMIH1</name>
<dbReference type="RefSeq" id="XP_005783493.1">
    <property type="nucleotide sequence ID" value="XM_005783436.1"/>
</dbReference>
<dbReference type="InterPro" id="IPR007306">
    <property type="entry name" value="Rit1"/>
</dbReference>
<keyword evidence="3" id="KW-1185">Reference proteome</keyword>
<reference evidence="3" key="1">
    <citation type="journal article" date="2013" name="Nature">
        <title>Pan genome of the phytoplankton Emiliania underpins its global distribution.</title>
        <authorList>
            <person name="Read B.A."/>
            <person name="Kegel J."/>
            <person name="Klute M.J."/>
            <person name="Kuo A."/>
            <person name="Lefebvre S.C."/>
            <person name="Maumus F."/>
            <person name="Mayer C."/>
            <person name="Miller J."/>
            <person name="Monier A."/>
            <person name="Salamov A."/>
            <person name="Young J."/>
            <person name="Aguilar M."/>
            <person name="Claverie J.M."/>
            <person name="Frickenhaus S."/>
            <person name="Gonzalez K."/>
            <person name="Herman E.K."/>
            <person name="Lin Y.C."/>
            <person name="Napier J."/>
            <person name="Ogata H."/>
            <person name="Sarno A.F."/>
            <person name="Shmutz J."/>
            <person name="Schroeder D."/>
            <person name="de Vargas C."/>
            <person name="Verret F."/>
            <person name="von Dassow P."/>
            <person name="Valentin K."/>
            <person name="Van de Peer Y."/>
            <person name="Wheeler G."/>
            <person name="Dacks J.B."/>
            <person name="Delwiche C.F."/>
            <person name="Dyhrman S.T."/>
            <person name="Glockner G."/>
            <person name="John U."/>
            <person name="Richards T."/>
            <person name="Worden A.Z."/>
            <person name="Zhang X."/>
            <person name="Grigoriev I.V."/>
            <person name="Allen A.E."/>
            <person name="Bidle K."/>
            <person name="Borodovsky M."/>
            <person name="Bowler C."/>
            <person name="Brownlee C."/>
            <person name="Cock J.M."/>
            <person name="Elias M."/>
            <person name="Gladyshev V.N."/>
            <person name="Groth M."/>
            <person name="Guda C."/>
            <person name="Hadaegh A."/>
            <person name="Iglesias-Rodriguez M.D."/>
            <person name="Jenkins J."/>
            <person name="Jones B.M."/>
            <person name="Lawson T."/>
            <person name="Leese F."/>
            <person name="Lindquist E."/>
            <person name="Lobanov A."/>
            <person name="Lomsadze A."/>
            <person name="Malik S.B."/>
            <person name="Marsh M.E."/>
            <person name="Mackinder L."/>
            <person name="Mock T."/>
            <person name="Mueller-Roeber B."/>
            <person name="Pagarete A."/>
            <person name="Parker M."/>
            <person name="Probert I."/>
            <person name="Quesneville H."/>
            <person name="Raines C."/>
            <person name="Rensing S.A."/>
            <person name="Riano-Pachon D.M."/>
            <person name="Richier S."/>
            <person name="Rokitta S."/>
            <person name="Shiraiwa Y."/>
            <person name="Soanes D.M."/>
            <person name="van der Giezen M."/>
            <person name="Wahlund T.M."/>
            <person name="Williams B."/>
            <person name="Wilson W."/>
            <person name="Wolfe G."/>
            <person name="Wurch L.L."/>
        </authorList>
    </citation>
    <scope>NUCLEOTIDE SEQUENCE</scope>
</reference>
<dbReference type="Proteomes" id="UP000013827">
    <property type="component" value="Unassembled WGS sequence"/>
</dbReference>
<dbReference type="KEGG" id="ehx:EMIHUDRAFT_449651"/>
<dbReference type="PANTHER" id="PTHR31811:SF0">
    <property type="entry name" value="TRNA A64-2'-O-RIBOSYLPHOSPHATE TRANSFERASE"/>
    <property type="match status" value="1"/>
</dbReference>
<dbReference type="GeneID" id="17276337"/>
<evidence type="ECO:0000313" key="3">
    <source>
        <dbReference type="Proteomes" id="UP000013827"/>
    </source>
</evidence>
<dbReference type="PaxDb" id="2903-EOD31064"/>
<dbReference type="STRING" id="2903.R1FCU2"/>
<protein>
    <recommendedName>
        <fullName evidence="1">Rit1 N-terminal domain-containing protein</fullName>
    </recommendedName>
</protein>
<feature type="domain" description="Rit1 N-terminal" evidence="1">
    <location>
        <begin position="25"/>
        <end position="246"/>
    </location>
</feature>
<dbReference type="HOGENOM" id="CLU_076505_0_0_1"/>
<reference evidence="2" key="2">
    <citation type="submission" date="2024-10" db="UniProtKB">
        <authorList>
            <consortium name="EnsemblProtists"/>
        </authorList>
    </citation>
    <scope>IDENTIFICATION</scope>
</reference>
<dbReference type="GO" id="GO:0043399">
    <property type="term" value="F:tRNA adenosine(64)-2'-O-ribosylphosphate transferase activity"/>
    <property type="evidence" value="ECO:0007669"/>
    <property type="project" value="InterPro"/>
</dbReference>
<dbReference type="InterPro" id="IPR033449">
    <property type="entry name" value="Rit1_N"/>
</dbReference>
<accession>A0A0D3K5M9</accession>
<evidence type="ECO:0000259" key="1">
    <source>
        <dbReference type="Pfam" id="PF17184"/>
    </source>
</evidence>
<organism evidence="2 3">
    <name type="scientific">Emiliania huxleyi (strain CCMP1516)</name>
    <dbReference type="NCBI Taxonomy" id="280463"/>
    <lineage>
        <taxon>Eukaryota</taxon>
        <taxon>Haptista</taxon>
        <taxon>Haptophyta</taxon>
        <taxon>Prymnesiophyceae</taxon>
        <taxon>Isochrysidales</taxon>
        <taxon>Noelaerhabdaceae</taxon>
        <taxon>Emiliania</taxon>
    </lineage>
</organism>